<dbReference type="STRING" id="1618570.UT08_C0003G0056"/>
<dbReference type="NCBIfam" id="TIGR02532">
    <property type="entry name" value="IV_pilin_GFxxxE"/>
    <property type="match status" value="1"/>
</dbReference>
<dbReference type="EMBL" id="LBVL01000003">
    <property type="protein sequence ID" value="KKQ85893.1"/>
    <property type="molecule type" value="Genomic_DNA"/>
</dbReference>
<dbReference type="AlphaFoldDB" id="A0A0G0L1P2"/>
<protein>
    <submittedName>
        <fullName evidence="2">Pilin assembly protein</fullName>
    </submittedName>
</protein>
<gene>
    <name evidence="2" type="ORF">UT08_C0003G0056</name>
</gene>
<dbReference type="InterPro" id="IPR012902">
    <property type="entry name" value="N_methyl_site"/>
</dbReference>
<dbReference type="SUPFAM" id="SSF54523">
    <property type="entry name" value="Pili subunits"/>
    <property type="match status" value="1"/>
</dbReference>
<name>A0A0G0L1P2_9BACT</name>
<feature type="transmembrane region" description="Helical" evidence="1">
    <location>
        <begin position="22"/>
        <end position="43"/>
    </location>
</feature>
<dbReference type="Gene3D" id="3.30.700.10">
    <property type="entry name" value="Glycoprotein, Type 4 Pilin"/>
    <property type="match status" value="1"/>
</dbReference>
<sequence length="181" mass="19903">MVTDLQKYLRNKQLLSKLNERGYSLVEMVVVVVIMAILFSVGFGNYRSYQKRQYIEGAVRMLKADLRLAQENALAGRKPLEPPGNSCLTNSLNGYVFRLETNATYAIYARCAGIDILIKGIESLPSGILVNPWPLVGGNDILFQILGKGVNRSTDVTINLTWPAGGVSNKQVIVTKGGEIK</sequence>
<keyword evidence="1" id="KW-0472">Membrane</keyword>
<dbReference type="InterPro" id="IPR045584">
    <property type="entry name" value="Pilin-like"/>
</dbReference>
<evidence type="ECO:0000256" key="1">
    <source>
        <dbReference type="SAM" id="Phobius"/>
    </source>
</evidence>
<keyword evidence="1" id="KW-1133">Transmembrane helix</keyword>
<reference evidence="2 3" key="1">
    <citation type="journal article" date="2015" name="Nature">
        <title>rRNA introns, odd ribosomes, and small enigmatic genomes across a large radiation of phyla.</title>
        <authorList>
            <person name="Brown C.T."/>
            <person name="Hug L.A."/>
            <person name="Thomas B.C."/>
            <person name="Sharon I."/>
            <person name="Castelle C.J."/>
            <person name="Singh A."/>
            <person name="Wilkins M.J."/>
            <person name="Williams K.H."/>
            <person name="Banfield J.F."/>
        </authorList>
    </citation>
    <scope>NUCLEOTIDE SEQUENCE [LARGE SCALE GENOMIC DNA]</scope>
</reference>
<evidence type="ECO:0000313" key="2">
    <source>
        <dbReference type="EMBL" id="KKQ85893.1"/>
    </source>
</evidence>
<dbReference type="Proteomes" id="UP000034081">
    <property type="component" value="Unassembled WGS sequence"/>
</dbReference>
<accession>A0A0G0L1P2</accession>
<organism evidence="2 3">
    <name type="scientific">Candidatus Woesebacteria bacterium GW2011_GWB1_38_8</name>
    <dbReference type="NCBI Taxonomy" id="1618570"/>
    <lineage>
        <taxon>Bacteria</taxon>
        <taxon>Candidatus Woeseibacteriota</taxon>
    </lineage>
</organism>
<dbReference type="Pfam" id="PF07963">
    <property type="entry name" value="N_methyl"/>
    <property type="match status" value="1"/>
</dbReference>
<proteinExistence type="predicted"/>
<keyword evidence="1" id="KW-0812">Transmembrane</keyword>
<comment type="caution">
    <text evidence="2">The sequence shown here is derived from an EMBL/GenBank/DDBJ whole genome shotgun (WGS) entry which is preliminary data.</text>
</comment>
<evidence type="ECO:0000313" key="3">
    <source>
        <dbReference type="Proteomes" id="UP000034081"/>
    </source>
</evidence>